<gene>
    <name evidence="1" type="ORF">HNP46_000479</name>
</gene>
<dbReference type="AlphaFoldDB" id="A0A7W7NYF3"/>
<accession>A0A7W7NYF3</accession>
<proteinExistence type="predicted"/>
<name>A0A7W7NYF3_PSENT</name>
<protein>
    <recommendedName>
        <fullName evidence="3">CPXCG motif-containing cysteine-rich protein</fullName>
    </recommendedName>
</protein>
<dbReference type="RefSeq" id="WP_184585920.1">
    <property type="nucleotide sequence ID" value="NZ_JACHLI010000001.1"/>
</dbReference>
<evidence type="ECO:0008006" key="3">
    <source>
        <dbReference type="Google" id="ProtNLM"/>
    </source>
</evidence>
<comment type="caution">
    <text evidence="1">The sequence shown here is derived from an EMBL/GenBank/DDBJ whole genome shotgun (WGS) entry which is preliminary data.</text>
</comment>
<dbReference type="EMBL" id="JACHLI010000001">
    <property type="protein sequence ID" value="MBB4861668.1"/>
    <property type="molecule type" value="Genomic_DNA"/>
</dbReference>
<evidence type="ECO:0000313" key="1">
    <source>
        <dbReference type="EMBL" id="MBB4861668.1"/>
    </source>
</evidence>
<reference evidence="1 2" key="1">
    <citation type="submission" date="2020-08" db="EMBL/GenBank/DDBJ databases">
        <title>Functional genomics of gut bacteria from endangered species of beetles.</title>
        <authorList>
            <person name="Carlos-Shanley C."/>
        </authorList>
    </citation>
    <scope>NUCLEOTIDE SEQUENCE [LARGE SCALE GENOMIC DNA]</scope>
    <source>
        <strain evidence="1 2">S00179</strain>
    </source>
</reference>
<organism evidence="1 2">
    <name type="scientific">Pseudomonas nitroreducens</name>
    <dbReference type="NCBI Taxonomy" id="46680"/>
    <lineage>
        <taxon>Bacteria</taxon>
        <taxon>Pseudomonadati</taxon>
        <taxon>Pseudomonadota</taxon>
        <taxon>Gammaproteobacteria</taxon>
        <taxon>Pseudomonadales</taxon>
        <taxon>Pseudomonadaceae</taxon>
        <taxon>Pseudomonas</taxon>
    </lineage>
</organism>
<sequence>MSKEQNVAIGVVPNCPHCGVQLEEAVESYTVPGQIGPASEYKEDCYECDQTFSVEKISDTECVVRAI</sequence>
<dbReference type="Proteomes" id="UP000566995">
    <property type="component" value="Unassembled WGS sequence"/>
</dbReference>
<evidence type="ECO:0000313" key="2">
    <source>
        <dbReference type="Proteomes" id="UP000566995"/>
    </source>
</evidence>